<name>A0A1G7P3G2_RHOCA</name>
<dbReference type="GO" id="GO:0003677">
    <property type="term" value="F:DNA binding"/>
    <property type="evidence" value="ECO:0007669"/>
    <property type="project" value="InterPro"/>
</dbReference>
<dbReference type="Gene3D" id="3.40.50.1390">
    <property type="entry name" value="Resolvase, N-terminal catalytic domain"/>
    <property type="match status" value="1"/>
</dbReference>
<evidence type="ECO:0000313" key="3">
    <source>
        <dbReference type="Proteomes" id="UP000183812"/>
    </source>
</evidence>
<accession>A0A1G7P3G2</accession>
<dbReference type="InterPro" id="IPR036162">
    <property type="entry name" value="Resolvase-like_N_sf"/>
</dbReference>
<dbReference type="OrthoDB" id="2290206at2"/>
<evidence type="ECO:0000313" key="2">
    <source>
        <dbReference type="EMBL" id="SDF80846.1"/>
    </source>
</evidence>
<dbReference type="EMBL" id="FNAY01000017">
    <property type="protein sequence ID" value="SDF80846.1"/>
    <property type="molecule type" value="Genomic_DNA"/>
</dbReference>
<dbReference type="InterPro" id="IPR006119">
    <property type="entry name" value="Resolv_N"/>
</dbReference>
<dbReference type="SMART" id="SM00857">
    <property type="entry name" value="Resolvase"/>
    <property type="match status" value="1"/>
</dbReference>
<dbReference type="SUPFAM" id="SSF53041">
    <property type="entry name" value="Resolvase-like"/>
    <property type="match status" value="1"/>
</dbReference>
<organism evidence="2 3">
    <name type="scientific">Rhodobacter capsulatus</name>
    <name type="common">Rhodopseudomonas capsulata</name>
    <dbReference type="NCBI Taxonomy" id="1061"/>
    <lineage>
        <taxon>Bacteria</taxon>
        <taxon>Pseudomonadati</taxon>
        <taxon>Pseudomonadota</taxon>
        <taxon>Alphaproteobacteria</taxon>
        <taxon>Rhodobacterales</taxon>
        <taxon>Rhodobacter group</taxon>
        <taxon>Rhodobacter</taxon>
    </lineage>
</organism>
<dbReference type="Proteomes" id="UP000183812">
    <property type="component" value="Unassembled WGS sequence"/>
</dbReference>
<proteinExistence type="predicted"/>
<evidence type="ECO:0000259" key="1">
    <source>
        <dbReference type="SMART" id="SM00857"/>
    </source>
</evidence>
<protein>
    <submittedName>
        <fullName evidence="2">Site-specific DNA recombinase</fullName>
    </submittedName>
</protein>
<dbReference type="GO" id="GO:0000150">
    <property type="term" value="F:DNA strand exchange activity"/>
    <property type="evidence" value="ECO:0007669"/>
    <property type="project" value="InterPro"/>
</dbReference>
<feature type="domain" description="Resolvase/invertase-type recombinase catalytic" evidence="1">
    <location>
        <begin position="30"/>
        <end position="177"/>
    </location>
</feature>
<gene>
    <name evidence="2" type="ORF">SAMN04244550_02895</name>
</gene>
<sequence length="235" mass="26036">MSEETWGRSSDMLQIGQYLKGRRSTQTHRTVLYAATACGDHALDDLTSAAVSVGIMIEEIFGDRGSAIRLPLHERENGQRLSNILHEGDSLVVRWLDDLGPTYVHICDALRRLMGNGIIVRTIVGGLVFDGSARDPVERSRRDSMLDLLDAMGQASQEASKEVQRAGIDLARSERRYRGRKPAYDRPTLNIVRHMLTNDAGASAISKLTGLSRQAILRIRDDPAQAEAALIRWGM</sequence>
<reference evidence="2 3" key="1">
    <citation type="submission" date="2016-10" db="EMBL/GenBank/DDBJ databases">
        <authorList>
            <person name="de Groot N.N."/>
        </authorList>
    </citation>
    <scope>NUCLEOTIDE SEQUENCE [LARGE SCALE GENOMIC DNA]</scope>
    <source>
        <strain evidence="3">DSM 938 / 37b4</strain>
    </source>
</reference>
<dbReference type="AlphaFoldDB" id="A0A1G7P3G2"/>
<dbReference type="Pfam" id="PF00239">
    <property type="entry name" value="Resolvase"/>
    <property type="match status" value="1"/>
</dbReference>